<accession>A0A3M7SH93</accession>
<keyword evidence="2" id="KW-1185">Reference proteome</keyword>
<name>A0A3M7SH93_BRAPC</name>
<organism evidence="1 2">
    <name type="scientific">Brachionus plicatilis</name>
    <name type="common">Marine rotifer</name>
    <name type="synonym">Brachionus muelleri</name>
    <dbReference type="NCBI Taxonomy" id="10195"/>
    <lineage>
        <taxon>Eukaryota</taxon>
        <taxon>Metazoa</taxon>
        <taxon>Spiralia</taxon>
        <taxon>Gnathifera</taxon>
        <taxon>Rotifera</taxon>
        <taxon>Eurotatoria</taxon>
        <taxon>Monogononta</taxon>
        <taxon>Pseudotrocha</taxon>
        <taxon>Ploima</taxon>
        <taxon>Brachionidae</taxon>
        <taxon>Brachionus</taxon>
    </lineage>
</organism>
<reference evidence="1 2" key="1">
    <citation type="journal article" date="2018" name="Sci. Rep.">
        <title>Genomic signatures of local adaptation to the degree of environmental predictability in rotifers.</title>
        <authorList>
            <person name="Franch-Gras L."/>
            <person name="Hahn C."/>
            <person name="Garcia-Roger E.M."/>
            <person name="Carmona M.J."/>
            <person name="Serra M."/>
            <person name="Gomez A."/>
        </authorList>
    </citation>
    <scope>NUCLEOTIDE SEQUENCE [LARGE SCALE GENOMIC DNA]</scope>
    <source>
        <strain evidence="1">HYR1</strain>
    </source>
</reference>
<gene>
    <name evidence="1" type="ORF">BpHYR1_024203</name>
</gene>
<dbReference type="AlphaFoldDB" id="A0A3M7SH93"/>
<comment type="caution">
    <text evidence="1">The sequence shown here is derived from an EMBL/GenBank/DDBJ whole genome shotgun (WGS) entry which is preliminary data.</text>
</comment>
<evidence type="ECO:0000313" key="1">
    <source>
        <dbReference type="EMBL" id="RNA35136.1"/>
    </source>
</evidence>
<sequence length="93" mass="10978">MRKKLNSIKNNLILNYKIKSKKLNSYSLTDPLPVPYIDGIVFFKNSILFEPSCLKNIQKKFDKINLNLREKFYLSLTESLAKHLIRRTIPDLH</sequence>
<evidence type="ECO:0000313" key="2">
    <source>
        <dbReference type="Proteomes" id="UP000276133"/>
    </source>
</evidence>
<dbReference type="Proteomes" id="UP000276133">
    <property type="component" value="Unassembled WGS sequence"/>
</dbReference>
<dbReference type="EMBL" id="REGN01001370">
    <property type="protein sequence ID" value="RNA35136.1"/>
    <property type="molecule type" value="Genomic_DNA"/>
</dbReference>
<proteinExistence type="predicted"/>
<protein>
    <submittedName>
        <fullName evidence="1">Uncharacterized protein</fullName>
    </submittedName>
</protein>